<evidence type="ECO:0000259" key="12">
    <source>
        <dbReference type="PROSITE" id="PS50862"/>
    </source>
</evidence>
<proteinExistence type="inferred from homology"/>
<dbReference type="InterPro" id="IPR045864">
    <property type="entry name" value="aa-tRNA-synth_II/BPL/LPL"/>
</dbReference>
<evidence type="ECO:0000313" key="13">
    <source>
        <dbReference type="EMBL" id="JAP95064.1"/>
    </source>
</evidence>
<reference evidence="13" key="1">
    <citation type="submission" date="2015-07" db="EMBL/GenBank/DDBJ databases">
        <title>Adaptation to a free-living lifestyle via gene acquisitions in the diplomonad Trepomonas sp. PC1.</title>
        <authorList>
            <person name="Xu F."/>
            <person name="Jerlstrom-Hultqvist J."/>
            <person name="Kolisko M."/>
            <person name="Simpson A.G.B."/>
            <person name="Roger A.J."/>
            <person name="Svard S.G."/>
            <person name="Andersson J.O."/>
        </authorList>
    </citation>
    <scope>NUCLEOTIDE SEQUENCE</scope>
    <source>
        <strain evidence="13">PC1</strain>
    </source>
</reference>
<keyword evidence="9" id="KW-0460">Magnesium</keyword>
<dbReference type="Gene3D" id="1.10.10.2330">
    <property type="match status" value="1"/>
</dbReference>
<dbReference type="GO" id="GO:0046872">
    <property type="term" value="F:metal ion binding"/>
    <property type="evidence" value="ECO:0007669"/>
    <property type="project" value="UniProtKB-KW"/>
</dbReference>
<dbReference type="EC" id="6.1.1.20" evidence="3"/>
<feature type="domain" description="Aminoacyl-transfer RNA synthetases class-II family profile" evidence="12">
    <location>
        <begin position="219"/>
        <end position="464"/>
    </location>
</feature>
<keyword evidence="4" id="KW-0963">Cytoplasm</keyword>
<evidence type="ECO:0000256" key="1">
    <source>
        <dbReference type="ARBA" id="ARBA00004496"/>
    </source>
</evidence>
<evidence type="ECO:0000256" key="8">
    <source>
        <dbReference type="ARBA" id="ARBA00022840"/>
    </source>
</evidence>
<dbReference type="GO" id="GO:0006432">
    <property type="term" value="P:phenylalanyl-tRNA aminoacylation"/>
    <property type="evidence" value="ECO:0007669"/>
    <property type="project" value="InterPro"/>
</dbReference>
<dbReference type="PANTHER" id="PTHR11538:SF40">
    <property type="entry name" value="PHENYLALANINE--TRNA LIGASE ALPHA SUBUNIT"/>
    <property type="match status" value="1"/>
</dbReference>
<evidence type="ECO:0000256" key="7">
    <source>
        <dbReference type="ARBA" id="ARBA00022741"/>
    </source>
</evidence>
<dbReference type="Gene3D" id="3.30.930.10">
    <property type="entry name" value="Bira Bifunctional Protein, Domain 2"/>
    <property type="match status" value="1"/>
</dbReference>
<evidence type="ECO:0000256" key="3">
    <source>
        <dbReference type="ARBA" id="ARBA00012814"/>
    </source>
</evidence>
<keyword evidence="6" id="KW-0479">Metal-binding</keyword>
<comment type="subcellular location">
    <subcellularLocation>
        <location evidence="1">Cytoplasm</location>
    </subcellularLocation>
</comment>
<evidence type="ECO:0000256" key="9">
    <source>
        <dbReference type="ARBA" id="ARBA00022842"/>
    </source>
</evidence>
<dbReference type="GO" id="GO:0005524">
    <property type="term" value="F:ATP binding"/>
    <property type="evidence" value="ECO:0007669"/>
    <property type="project" value="UniProtKB-KW"/>
</dbReference>
<accession>A0A146KGR5</accession>
<protein>
    <recommendedName>
        <fullName evidence="3">phenylalanine--tRNA ligase</fullName>
        <ecNumber evidence="3">6.1.1.20</ecNumber>
    </recommendedName>
</protein>
<dbReference type="InterPro" id="IPR006195">
    <property type="entry name" value="aa-tRNA-synth_II"/>
</dbReference>
<evidence type="ECO:0000256" key="11">
    <source>
        <dbReference type="ARBA" id="ARBA00023146"/>
    </source>
</evidence>
<dbReference type="GO" id="GO:0004826">
    <property type="term" value="F:phenylalanine-tRNA ligase activity"/>
    <property type="evidence" value="ECO:0007669"/>
    <property type="project" value="UniProtKB-EC"/>
</dbReference>
<dbReference type="PANTHER" id="PTHR11538">
    <property type="entry name" value="PHENYLALANYL-TRNA SYNTHETASE"/>
    <property type="match status" value="1"/>
</dbReference>
<dbReference type="GO" id="GO:0005829">
    <property type="term" value="C:cytosol"/>
    <property type="evidence" value="ECO:0007669"/>
    <property type="project" value="TreeGrafter"/>
</dbReference>
<evidence type="ECO:0000256" key="4">
    <source>
        <dbReference type="ARBA" id="ARBA00022490"/>
    </source>
</evidence>
<evidence type="ECO:0000256" key="6">
    <source>
        <dbReference type="ARBA" id="ARBA00022723"/>
    </source>
</evidence>
<dbReference type="NCBIfam" id="TIGR00468">
    <property type="entry name" value="pheS"/>
    <property type="match status" value="1"/>
</dbReference>
<organism evidence="13">
    <name type="scientific">Trepomonas sp. PC1</name>
    <dbReference type="NCBI Taxonomy" id="1076344"/>
    <lineage>
        <taxon>Eukaryota</taxon>
        <taxon>Metamonada</taxon>
        <taxon>Diplomonadida</taxon>
        <taxon>Hexamitidae</taxon>
        <taxon>Hexamitinae</taxon>
        <taxon>Trepomonas</taxon>
    </lineage>
</organism>
<dbReference type="GO" id="GO:0000049">
    <property type="term" value="F:tRNA binding"/>
    <property type="evidence" value="ECO:0007669"/>
    <property type="project" value="InterPro"/>
</dbReference>
<evidence type="ECO:0000256" key="2">
    <source>
        <dbReference type="ARBA" id="ARBA00006703"/>
    </source>
</evidence>
<evidence type="ECO:0000256" key="10">
    <source>
        <dbReference type="ARBA" id="ARBA00022917"/>
    </source>
</evidence>
<dbReference type="EMBL" id="GDID01001542">
    <property type="protein sequence ID" value="JAP95064.1"/>
    <property type="molecule type" value="Transcribed_RNA"/>
</dbReference>
<dbReference type="SUPFAM" id="SSF55681">
    <property type="entry name" value="Class II aaRS and biotin synthetases"/>
    <property type="match status" value="1"/>
</dbReference>
<dbReference type="GO" id="GO:0009328">
    <property type="term" value="C:phenylalanine-tRNA ligase complex"/>
    <property type="evidence" value="ECO:0007669"/>
    <property type="project" value="TreeGrafter"/>
</dbReference>
<feature type="non-terminal residue" evidence="13">
    <location>
        <position position="1"/>
    </location>
</feature>
<keyword evidence="7" id="KW-0547">Nucleotide-binding</keyword>
<keyword evidence="8" id="KW-0067">ATP-binding</keyword>
<dbReference type="Gene3D" id="3.30.1370.240">
    <property type="match status" value="1"/>
</dbReference>
<keyword evidence="10" id="KW-0648">Protein biosynthesis</keyword>
<comment type="similarity">
    <text evidence="2">Belongs to the class-II aminoacyl-tRNA synthetase family. Phe-tRNA synthetase alpha subunit type 2 subfamily.</text>
</comment>
<dbReference type="Pfam" id="PF01409">
    <property type="entry name" value="tRNA-synt_2d"/>
    <property type="match status" value="1"/>
</dbReference>
<evidence type="ECO:0000256" key="5">
    <source>
        <dbReference type="ARBA" id="ARBA00022598"/>
    </source>
</evidence>
<dbReference type="CDD" id="cd00496">
    <property type="entry name" value="PheRS_alpha_core"/>
    <property type="match status" value="1"/>
</dbReference>
<dbReference type="InterPro" id="IPR002319">
    <property type="entry name" value="Phenylalanyl-tRNA_Synthase"/>
</dbReference>
<keyword evidence="11 13" id="KW-0030">Aminoacyl-tRNA synthetase</keyword>
<name>A0A146KGR5_9EUKA</name>
<dbReference type="NCBIfam" id="NF003210">
    <property type="entry name" value="PRK04172.1"/>
    <property type="match status" value="1"/>
</dbReference>
<sequence>EDIAEGLYNLVLTKEITSLDAAVALNKPINSVVAVMKSLESTFILETEVQKQQGVRLTVTGEEALQNGTPEFQIFKFCTEPTNKEKIINQFGEAFVNANLPAALRRKLLTLQAAMKNDPNPLLIPQQVEKDEIQEQLRQFEQFSAQQQLPLKKAKYIEAYEQKYFLIKRGKNFDHGIIKLPAELTQTDVQNQKTPLIKEINVHSMGKPPTSGSLHPLLKMRTAFIDILVSMGFQQMVTDKYVESSFWNFDSLIQPQQHPARDMHDTFFVDGCCKNAMLEKINQDYIQQVKQMHQTGGFQSIGHNYIWQITEAAKNILRTHTTAVSAQVLYQHAQKCLNDKKFSPLKCFSIDKVFRNEALDATHLCEFHQVEGFIVDKNLNLGNLMAVIRAFFTKMGMPQIKFKPCYNPYTEPSMEIFCFHDGLKKWIEVGNSGIFRPEMLRPMGFDEDVVAIAWGLGLERPTMIKYGIKNIRDLFGHTCDIDMIQTCQDILME</sequence>
<dbReference type="AlphaFoldDB" id="A0A146KGR5"/>
<dbReference type="Gene3D" id="1.10.10.2320">
    <property type="match status" value="1"/>
</dbReference>
<dbReference type="PROSITE" id="PS50862">
    <property type="entry name" value="AA_TRNA_LIGASE_II"/>
    <property type="match status" value="1"/>
</dbReference>
<dbReference type="InterPro" id="IPR004529">
    <property type="entry name" value="Phe-tRNA-synth_IIc_asu"/>
</dbReference>
<gene>
    <name evidence="13" type="ORF">TPC1_12057</name>
</gene>
<keyword evidence="5" id="KW-0436">Ligase</keyword>